<name>A0A1T4XUE5_9CLOT</name>
<gene>
    <name evidence="2" type="ORF">SAMN05443428_11299</name>
</gene>
<dbReference type="Gene3D" id="1.10.1750.10">
    <property type="match status" value="1"/>
</dbReference>
<evidence type="ECO:0000259" key="1">
    <source>
        <dbReference type="SMART" id="SM01321"/>
    </source>
</evidence>
<feature type="domain" description="Transposase IS200-like" evidence="1">
    <location>
        <begin position="9"/>
        <end position="123"/>
    </location>
</feature>
<dbReference type="EMBL" id="FUYH01000012">
    <property type="protein sequence ID" value="SKA92705.1"/>
    <property type="molecule type" value="Genomic_DNA"/>
</dbReference>
<accession>A0A1T4XUE5</accession>
<dbReference type="SMART" id="SM01321">
    <property type="entry name" value="Y1_Tnp"/>
    <property type="match status" value="1"/>
</dbReference>
<dbReference type="InterPro" id="IPR010921">
    <property type="entry name" value="Trp_repressor/repl_initiator"/>
</dbReference>
<dbReference type="SUPFAM" id="SSF143422">
    <property type="entry name" value="Transposase IS200-like"/>
    <property type="match status" value="1"/>
</dbReference>
<dbReference type="GO" id="GO:0043565">
    <property type="term" value="F:sequence-specific DNA binding"/>
    <property type="evidence" value="ECO:0007669"/>
    <property type="project" value="InterPro"/>
</dbReference>
<dbReference type="GO" id="GO:0004803">
    <property type="term" value="F:transposase activity"/>
    <property type="evidence" value="ECO:0007669"/>
    <property type="project" value="InterPro"/>
</dbReference>
<dbReference type="InterPro" id="IPR036515">
    <property type="entry name" value="Transposase_17_sf"/>
</dbReference>
<sequence length="307" mass="35485">MPRTARVKSYDSIYHIMVRSVGDTILFKKDEDKDSLLDIVKHYRDIFLFKVYAYCLMDNHAHFLIDANGADVSRFMHGINQRYAQYYNKKYERRGHVFADRFKSIIVDDDAYLVTLSGYIHKNPVDLKKYKDNIEDYPYSSLGIYLGLRKDDYEIIDSTFVLSQFSSDIKKARELYVKFVGKCNDKKMKAIVEFENDGSQYRSERKILVRNLSPKAVLQFVANYCESITPDIFHIKGKKGAKEFRGVAILLMRSLCNMSYKEICALAGNITISHASSLCSYGFSVIKKNKKYQNIIGDFIKAANSNI</sequence>
<dbReference type="GO" id="GO:0006313">
    <property type="term" value="P:DNA transposition"/>
    <property type="evidence" value="ECO:0007669"/>
    <property type="project" value="InterPro"/>
</dbReference>
<dbReference type="PANTHER" id="PTHR34322:SF2">
    <property type="entry name" value="TRANSPOSASE IS200-LIKE DOMAIN-CONTAINING PROTEIN"/>
    <property type="match status" value="1"/>
</dbReference>
<dbReference type="PANTHER" id="PTHR34322">
    <property type="entry name" value="TRANSPOSASE, Y1_TNP DOMAIN-CONTAINING"/>
    <property type="match status" value="1"/>
</dbReference>
<dbReference type="Gene3D" id="3.30.70.1290">
    <property type="entry name" value="Transposase IS200-like"/>
    <property type="match status" value="1"/>
</dbReference>
<dbReference type="Pfam" id="PF01797">
    <property type="entry name" value="Y1_Tnp"/>
    <property type="match status" value="1"/>
</dbReference>
<reference evidence="3" key="1">
    <citation type="submission" date="2017-02" db="EMBL/GenBank/DDBJ databases">
        <authorList>
            <person name="Varghese N."/>
            <person name="Submissions S."/>
        </authorList>
    </citation>
    <scope>NUCLEOTIDE SEQUENCE [LARGE SCALE GENOMIC DNA]</scope>
    <source>
        <strain evidence="3">USBA 833</strain>
    </source>
</reference>
<dbReference type="Proteomes" id="UP000190105">
    <property type="component" value="Unassembled WGS sequence"/>
</dbReference>
<proteinExistence type="predicted"/>
<evidence type="ECO:0000313" key="2">
    <source>
        <dbReference type="EMBL" id="SKA92705.1"/>
    </source>
</evidence>
<dbReference type="OrthoDB" id="9788881at2"/>
<dbReference type="RefSeq" id="WP_078696844.1">
    <property type="nucleotide sequence ID" value="NZ_FUYH01000012.1"/>
</dbReference>
<dbReference type="SUPFAM" id="SSF48295">
    <property type="entry name" value="TrpR-like"/>
    <property type="match status" value="1"/>
</dbReference>
<dbReference type="AlphaFoldDB" id="A0A1T4XUE5"/>
<dbReference type="InterPro" id="IPR002686">
    <property type="entry name" value="Transposase_17"/>
</dbReference>
<keyword evidence="3" id="KW-1185">Reference proteome</keyword>
<protein>
    <submittedName>
        <fullName evidence="2">REP element-mobilizing transposase RayT</fullName>
    </submittedName>
</protein>
<evidence type="ECO:0000313" key="3">
    <source>
        <dbReference type="Proteomes" id="UP000190105"/>
    </source>
</evidence>
<organism evidence="2 3">
    <name type="scientific">Caloramator quimbayensis</name>
    <dbReference type="NCBI Taxonomy" id="1147123"/>
    <lineage>
        <taxon>Bacteria</taxon>
        <taxon>Bacillati</taxon>
        <taxon>Bacillota</taxon>
        <taxon>Clostridia</taxon>
        <taxon>Eubacteriales</taxon>
        <taxon>Clostridiaceae</taxon>
        <taxon>Caloramator</taxon>
    </lineage>
</organism>